<comment type="caution">
    <text evidence="1">The sequence shown here is derived from an EMBL/GenBank/DDBJ whole genome shotgun (WGS) entry which is preliminary data.</text>
</comment>
<gene>
    <name evidence="1" type="ORF">D0Y65_001432</name>
</gene>
<dbReference type="Gene3D" id="3.60.10.10">
    <property type="entry name" value="Endonuclease/exonuclease/phosphatase"/>
    <property type="match status" value="1"/>
</dbReference>
<keyword evidence="2" id="KW-1185">Reference proteome</keyword>
<organism evidence="1 2">
    <name type="scientific">Glycine soja</name>
    <name type="common">Wild soybean</name>
    <dbReference type="NCBI Taxonomy" id="3848"/>
    <lineage>
        <taxon>Eukaryota</taxon>
        <taxon>Viridiplantae</taxon>
        <taxon>Streptophyta</taxon>
        <taxon>Embryophyta</taxon>
        <taxon>Tracheophyta</taxon>
        <taxon>Spermatophyta</taxon>
        <taxon>Magnoliopsida</taxon>
        <taxon>eudicotyledons</taxon>
        <taxon>Gunneridae</taxon>
        <taxon>Pentapetalae</taxon>
        <taxon>rosids</taxon>
        <taxon>fabids</taxon>
        <taxon>Fabales</taxon>
        <taxon>Fabaceae</taxon>
        <taxon>Papilionoideae</taxon>
        <taxon>50 kb inversion clade</taxon>
        <taxon>NPAAA clade</taxon>
        <taxon>indigoferoid/millettioid clade</taxon>
        <taxon>Phaseoleae</taxon>
        <taxon>Glycine</taxon>
        <taxon>Glycine subgen. Soja</taxon>
    </lineage>
</organism>
<accession>A0A445M2W2</accession>
<dbReference type="InterPro" id="IPR036691">
    <property type="entry name" value="Endo/exonu/phosph_ase_sf"/>
</dbReference>
<name>A0A445M2W2_GLYSO</name>
<reference evidence="1 2" key="1">
    <citation type="submission" date="2018-09" db="EMBL/GenBank/DDBJ databases">
        <title>A high-quality reference genome of wild soybean provides a powerful tool to mine soybean genomes.</title>
        <authorList>
            <person name="Xie M."/>
            <person name="Chung C.Y.L."/>
            <person name="Li M.-W."/>
            <person name="Wong F.-L."/>
            <person name="Chan T.-F."/>
            <person name="Lam H.-M."/>
        </authorList>
    </citation>
    <scope>NUCLEOTIDE SEQUENCE [LARGE SCALE GENOMIC DNA]</scope>
    <source>
        <strain evidence="2">cv. W05</strain>
        <tissue evidence="1">Hypocotyl of etiolated seedlings</tissue>
    </source>
</reference>
<evidence type="ECO:0000313" key="2">
    <source>
        <dbReference type="Proteomes" id="UP000289340"/>
    </source>
</evidence>
<dbReference type="Proteomes" id="UP000289340">
    <property type="component" value="Chromosome 1"/>
</dbReference>
<dbReference type="PANTHER" id="PTHR33358:SF3">
    <property type="entry name" value="PLANT-LIKE PROTEIN, PUTATIVE-RELATED"/>
    <property type="match status" value="1"/>
</dbReference>
<protein>
    <submittedName>
        <fullName evidence="1">Putative F-box protein</fullName>
    </submittedName>
</protein>
<dbReference type="EMBL" id="QZWG01000001">
    <property type="protein sequence ID" value="RZC29829.1"/>
    <property type="molecule type" value="Genomic_DNA"/>
</dbReference>
<dbReference type="PANTHER" id="PTHR33358">
    <property type="entry name" value="F-BOX PROTEIN WITH A DOMAIN PROTEIN"/>
    <property type="match status" value="1"/>
</dbReference>
<sequence length="721" mass="82044">MELQEIKCAGNSFTWIRPNGYVKSRLDRFLVSEHWLSLWPESCQLVLQRNLSDHCPTILQNSMVDWGPKPFRVFDWWLQQKGYQKMVREAWNNDQQGGSGGIVLKNKLKNFKAAIKQWSKVEGNINAKKILNIQQKLNEVENLASHRILSDQELKDRNSLQQELWNASDAFEYLMTQKSRARWLKEGDYNTSYFHKIINFRRAYNAIPGILIDGEWVQQPNTVKNVAANFFHNRFTKQNHSRPTLNRVQFNSISRGQKEQLTAPFSHQEFGIIGGGVNWALEAAHTLNCRQMDYPFHYLGIPIGANPSSQLVWEPLINKFKSKLSKWDQKDISMGGKITLINSVLNALPIYLLSLFNIPQRLVQRLISLQKNFLWGGDNDHKKIPWVKWADICLPKNDGGLGIKDISKFNVALMGRWIWAFASGQQQLWTVESMESSKAIIQLYAILEAVADRIEMHNNVGEQRVNWNTLLLNSINMLTLAASTMAGVAEIAIGNPSEGDVRDAIEKVLALDKAYPLPLLGGAMLEKFPAKFEAARWWPESRLSSNDKDKIMEITNNNNNGWNVELEEEMREVIEVLKRKDMEDYERLGNIALKINKGFAVSAPLLTGIAALGSVFSGDGLVPALARALAMVVNSFEHGGQVGMVFEMYRTCGGFFQLLEETIEAAIEEKDLDKRENGELFEMKLALQLGRSVSQLRELATKSTSCRIEGREIHEFASKLF</sequence>
<proteinExistence type="predicted"/>
<dbReference type="Pfam" id="PF14476">
    <property type="entry name" value="Chloroplast_duf"/>
    <property type="match status" value="1"/>
</dbReference>
<dbReference type="InterPro" id="IPR027949">
    <property type="entry name" value="Chloroplast_duf"/>
</dbReference>
<dbReference type="SUPFAM" id="SSF56219">
    <property type="entry name" value="DNase I-like"/>
    <property type="match status" value="1"/>
</dbReference>
<dbReference type="AlphaFoldDB" id="A0A445M2W2"/>
<evidence type="ECO:0000313" key="1">
    <source>
        <dbReference type="EMBL" id="RZC29829.1"/>
    </source>
</evidence>